<dbReference type="GO" id="GO:0042910">
    <property type="term" value="F:xenobiotic transmembrane transporter activity"/>
    <property type="evidence" value="ECO:0007669"/>
    <property type="project" value="InterPro"/>
</dbReference>
<gene>
    <name evidence="14" type="ORF">G4319_12795</name>
</gene>
<keyword evidence="7" id="KW-1003">Cell membrane</keyword>
<dbReference type="GO" id="GO:0006811">
    <property type="term" value="P:monoatomic ion transport"/>
    <property type="evidence" value="ECO:0007669"/>
    <property type="project" value="UniProtKB-KW"/>
</dbReference>
<evidence type="ECO:0000256" key="3">
    <source>
        <dbReference type="ARBA" id="ARBA00010199"/>
    </source>
</evidence>
<keyword evidence="11 13" id="KW-0472">Membrane</keyword>
<feature type="transmembrane region" description="Helical" evidence="13">
    <location>
        <begin position="329"/>
        <end position="348"/>
    </location>
</feature>
<evidence type="ECO:0000256" key="13">
    <source>
        <dbReference type="SAM" id="Phobius"/>
    </source>
</evidence>
<evidence type="ECO:0000256" key="6">
    <source>
        <dbReference type="ARBA" id="ARBA00022449"/>
    </source>
</evidence>
<evidence type="ECO:0000256" key="4">
    <source>
        <dbReference type="ARBA" id="ARBA00020268"/>
    </source>
</evidence>
<feature type="transmembrane region" description="Helical" evidence="13">
    <location>
        <begin position="12"/>
        <end position="33"/>
    </location>
</feature>
<sequence length="460" mass="49825">MKDLTKGKPSRLILAFAIPIFMANILQLTYSIVDTRIVGSYLGENSLAAVGATTTLSNLMIGFLMGLANGFAIITAQKFGARDYAGVKKSFALSIKMGCIIALAITVLCLLFLRQILGFLNVSNDLMGMAVSYIFIIIAGLVATFLYDACAAALRALGDTVTPLVILAVSVCLNMAGDIFFVVVLKAGVAGAAIATVLAQVIAFIVCYVYMVKRYELLRLSQSDLFDSQILRRRMKLCGENCDTVMKMTMLKAGLSMAFMSSLVNIGSLTLQTAINRLGQDIIVAHTAARKISEIFMVMFTVFGQTMATFCGQNIGAGEVARVKKGIKLAIFYTCIWCTMAIIASYTIGPWLVKLVTGTNNPIVIKNATNYLKFDTLFYYVTAVICIVRNAMQGLGEQITPLVSSSLEMVGKIVIAFTLVPLLGYTGVIVAEPIVWFIMVIPLLVKIYTMPVLRKQGHGI</sequence>
<evidence type="ECO:0000256" key="9">
    <source>
        <dbReference type="ARBA" id="ARBA00022989"/>
    </source>
</evidence>
<feature type="transmembrane region" description="Helical" evidence="13">
    <location>
        <begin position="161"/>
        <end position="183"/>
    </location>
</feature>
<evidence type="ECO:0000256" key="7">
    <source>
        <dbReference type="ARBA" id="ARBA00022475"/>
    </source>
</evidence>
<dbReference type="PANTHER" id="PTHR43298:SF2">
    <property type="entry name" value="FMN_FAD EXPORTER YEEO-RELATED"/>
    <property type="match status" value="1"/>
</dbReference>
<evidence type="ECO:0000313" key="14">
    <source>
        <dbReference type="EMBL" id="NSC28194.1"/>
    </source>
</evidence>
<reference evidence="14" key="1">
    <citation type="journal article" date="2020" name="Cell Host Microbe">
        <title>Functional and Genomic Variation between Human-Derived Isolates of Lachnospiraceae Reveals Inter- and Intra-Species Diversity.</title>
        <authorList>
            <person name="Sorbara M.T."/>
            <person name="Littmann E.R."/>
            <person name="Fontana E."/>
            <person name="Moody T.U."/>
            <person name="Kohout C.E."/>
            <person name="Gjonbalaj M."/>
            <person name="Eaton V."/>
            <person name="Seok R."/>
            <person name="Leiner I.M."/>
            <person name="Pamer E.G."/>
        </authorList>
    </citation>
    <scope>NUCLEOTIDE SEQUENCE</scope>
    <source>
        <strain evidence="14">MSK.17.79</strain>
    </source>
</reference>
<evidence type="ECO:0000256" key="8">
    <source>
        <dbReference type="ARBA" id="ARBA00022692"/>
    </source>
</evidence>
<protein>
    <recommendedName>
        <fullName evidence="4">Probable multidrug resistance protein NorM</fullName>
    </recommendedName>
    <alternativeName>
        <fullName evidence="12">Multidrug-efflux transporter</fullName>
    </alternativeName>
</protein>
<keyword evidence="6" id="KW-0050">Antiport</keyword>
<feature type="transmembrane region" description="Helical" evidence="13">
    <location>
        <begin position="129"/>
        <end position="149"/>
    </location>
</feature>
<dbReference type="CDD" id="cd13138">
    <property type="entry name" value="MATE_yoeA_like"/>
    <property type="match status" value="1"/>
</dbReference>
<dbReference type="GO" id="GO:0005886">
    <property type="term" value="C:plasma membrane"/>
    <property type="evidence" value="ECO:0007669"/>
    <property type="project" value="UniProtKB-SubCell"/>
</dbReference>
<dbReference type="InterPro" id="IPR002528">
    <property type="entry name" value="MATE_fam"/>
</dbReference>
<feature type="transmembrane region" description="Helical" evidence="13">
    <location>
        <begin position="434"/>
        <end position="453"/>
    </location>
</feature>
<dbReference type="PANTHER" id="PTHR43298">
    <property type="entry name" value="MULTIDRUG RESISTANCE PROTEIN NORM-RELATED"/>
    <property type="match status" value="1"/>
</dbReference>
<keyword evidence="10" id="KW-0406">Ion transport</keyword>
<feature type="transmembrane region" description="Helical" evidence="13">
    <location>
        <begin position="189"/>
        <end position="211"/>
    </location>
</feature>
<comment type="similarity">
    <text evidence="3">Belongs to the multi antimicrobial extrusion (MATE) (TC 2.A.66.1) family.</text>
</comment>
<evidence type="ECO:0000256" key="12">
    <source>
        <dbReference type="ARBA" id="ARBA00031636"/>
    </source>
</evidence>
<dbReference type="AlphaFoldDB" id="A0AAX0BIV9"/>
<evidence type="ECO:0000313" key="15">
    <source>
        <dbReference type="Proteomes" id="UP001193670"/>
    </source>
</evidence>
<keyword evidence="9 13" id="KW-1133">Transmembrane helix</keyword>
<evidence type="ECO:0000256" key="10">
    <source>
        <dbReference type="ARBA" id="ARBA00023065"/>
    </source>
</evidence>
<feature type="transmembrane region" description="Helical" evidence="13">
    <location>
        <begin position="97"/>
        <end position="117"/>
    </location>
</feature>
<proteinExistence type="inferred from homology"/>
<evidence type="ECO:0000256" key="11">
    <source>
        <dbReference type="ARBA" id="ARBA00023136"/>
    </source>
</evidence>
<dbReference type="InterPro" id="IPR050222">
    <property type="entry name" value="MATE_MdtK"/>
</dbReference>
<name>A0AAX0BIV9_9FIRM</name>
<feature type="transmembrane region" description="Helical" evidence="13">
    <location>
        <begin position="295"/>
        <end position="317"/>
    </location>
</feature>
<evidence type="ECO:0000256" key="5">
    <source>
        <dbReference type="ARBA" id="ARBA00022448"/>
    </source>
</evidence>
<dbReference type="Proteomes" id="UP001193670">
    <property type="component" value="Unassembled WGS sequence"/>
</dbReference>
<accession>A0AAX0BIV9</accession>
<dbReference type="InterPro" id="IPR048279">
    <property type="entry name" value="MdtK-like"/>
</dbReference>
<comment type="function">
    <text evidence="1">Multidrug efflux pump.</text>
</comment>
<evidence type="ECO:0000256" key="1">
    <source>
        <dbReference type="ARBA" id="ARBA00003408"/>
    </source>
</evidence>
<dbReference type="GO" id="GO:0015297">
    <property type="term" value="F:antiporter activity"/>
    <property type="evidence" value="ECO:0007669"/>
    <property type="project" value="UniProtKB-KW"/>
</dbReference>
<comment type="caution">
    <text evidence="14">The sequence shown here is derived from an EMBL/GenBank/DDBJ whole genome shotgun (WGS) entry which is preliminary data.</text>
</comment>
<organism evidence="14 15">
    <name type="scientific">Agathobacter rectalis</name>
    <dbReference type="NCBI Taxonomy" id="39491"/>
    <lineage>
        <taxon>Bacteria</taxon>
        <taxon>Bacillati</taxon>
        <taxon>Bacillota</taxon>
        <taxon>Clostridia</taxon>
        <taxon>Lachnospirales</taxon>
        <taxon>Lachnospiraceae</taxon>
        <taxon>Agathobacter</taxon>
    </lineage>
</organism>
<feature type="transmembrane region" description="Helical" evidence="13">
    <location>
        <begin position="53"/>
        <end position="76"/>
    </location>
</feature>
<evidence type="ECO:0000256" key="2">
    <source>
        <dbReference type="ARBA" id="ARBA00004651"/>
    </source>
</evidence>
<keyword evidence="5" id="KW-0813">Transport</keyword>
<comment type="subcellular location">
    <subcellularLocation>
        <location evidence="2">Cell membrane</location>
        <topology evidence="2">Multi-pass membrane protein</topology>
    </subcellularLocation>
</comment>
<dbReference type="PIRSF" id="PIRSF006603">
    <property type="entry name" value="DinF"/>
    <property type="match status" value="1"/>
</dbReference>
<dbReference type="EMBL" id="JAAILW010000029">
    <property type="protein sequence ID" value="NSC28194.1"/>
    <property type="molecule type" value="Genomic_DNA"/>
</dbReference>
<dbReference type="RefSeq" id="WP_173840755.1">
    <property type="nucleotide sequence ID" value="NZ_JAAILW010000029.1"/>
</dbReference>
<reference evidence="14" key="2">
    <citation type="submission" date="2020-02" db="EMBL/GenBank/DDBJ databases">
        <authorList>
            <person name="Littmann E."/>
            <person name="Sorbara M."/>
        </authorList>
    </citation>
    <scope>NUCLEOTIDE SEQUENCE</scope>
    <source>
        <strain evidence="14">MSK.17.79</strain>
    </source>
</reference>
<keyword evidence="8 13" id="KW-0812">Transmembrane</keyword>
<feature type="transmembrane region" description="Helical" evidence="13">
    <location>
        <begin position="255"/>
        <end position="275"/>
    </location>
</feature>
<dbReference type="Pfam" id="PF01554">
    <property type="entry name" value="MatE"/>
    <property type="match status" value="2"/>
</dbReference>